<keyword evidence="5" id="KW-1185">Reference proteome</keyword>
<dbReference type="AlphaFoldDB" id="A0A2N3RH03"/>
<name>A0A2N3RH03_9XANT</name>
<proteinExistence type="predicted"/>
<evidence type="ECO:0000313" key="2">
    <source>
        <dbReference type="EMBL" id="PKV11785.1"/>
    </source>
</evidence>
<dbReference type="Proteomes" id="UP000233720">
    <property type="component" value="Unassembled WGS sequence"/>
</dbReference>
<gene>
    <name evidence="2" type="ORF">XpruCFBP8353_16405</name>
    <name evidence="3" type="ORF">XpruCFBP8354_16020</name>
</gene>
<accession>A0A2N3RH03</accession>
<dbReference type="EMBL" id="PHKW01000005">
    <property type="protein sequence ID" value="PKV16007.1"/>
    <property type="molecule type" value="Genomic_DNA"/>
</dbReference>
<dbReference type="Proteomes" id="UP000233748">
    <property type="component" value="Unassembled WGS sequence"/>
</dbReference>
<comment type="caution">
    <text evidence="2">The sequence shown here is derived from an EMBL/GenBank/DDBJ whole genome shotgun (WGS) entry which is preliminary data.</text>
</comment>
<reference evidence="4 5" key="1">
    <citation type="submission" date="2017-11" db="EMBL/GenBank/DDBJ databases">
        <title>Xanthomonas prunicola sp. nov., a novel pathogen that affects nectarine (Prunus persica var. nectarine) trees.</title>
        <authorList>
            <person name="Lopez M."/>
            <person name="Lopez-Soriano P."/>
            <person name="Garita-Cambronero J."/>
            <person name="Beltran C."/>
            <person name="Taghouti G."/>
            <person name="Portier P."/>
            <person name="Cubero J."/>
            <person name="Fischer-Le Saux M."/>
            <person name="Marco-Noales E."/>
        </authorList>
    </citation>
    <scope>NUCLEOTIDE SEQUENCE [LARGE SCALE GENOMIC DNA]</scope>
    <source>
        <strain evidence="2 4">CFBP8353</strain>
        <strain evidence="3 5">CFBP8354</strain>
    </source>
</reference>
<feature type="region of interest" description="Disordered" evidence="1">
    <location>
        <begin position="38"/>
        <end position="90"/>
    </location>
</feature>
<dbReference type="EMBL" id="PHKV01000005">
    <property type="protein sequence ID" value="PKV11785.1"/>
    <property type="molecule type" value="Genomic_DNA"/>
</dbReference>
<evidence type="ECO:0000313" key="5">
    <source>
        <dbReference type="Proteomes" id="UP000233748"/>
    </source>
</evidence>
<evidence type="ECO:0000256" key="1">
    <source>
        <dbReference type="SAM" id="MobiDB-lite"/>
    </source>
</evidence>
<protein>
    <submittedName>
        <fullName evidence="2">Uncharacterized protein</fullName>
    </submittedName>
</protein>
<feature type="compositionally biased region" description="Low complexity" evidence="1">
    <location>
        <begin position="55"/>
        <end position="75"/>
    </location>
</feature>
<feature type="compositionally biased region" description="Basic and acidic residues" evidence="1">
    <location>
        <begin position="44"/>
        <end position="54"/>
    </location>
</feature>
<feature type="region of interest" description="Disordered" evidence="1">
    <location>
        <begin position="1"/>
        <end position="23"/>
    </location>
</feature>
<evidence type="ECO:0000313" key="3">
    <source>
        <dbReference type="EMBL" id="PKV16007.1"/>
    </source>
</evidence>
<sequence>MEIASTTDAALAPPSRRSTKARLARCRRACLGAPALLARTGARSRGESTAKHDASVVSGASAAGNGLLGSAGVLSDSPSRHIPVPLSADPRPRWRLGSSFPWLEDGSDAQRHLGLNPVPAQEARDGLRSTRLSLDAVKAPAGSTADGGCQ</sequence>
<evidence type="ECO:0000313" key="4">
    <source>
        <dbReference type="Proteomes" id="UP000233720"/>
    </source>
</evidence>
<organism evidence="2 4">
    <name type="scientific">Xanthomonas prunicola</name>
    <dbReference type="NCBI Taxonomy" id="2053930"/>
    <lineage>
        <taxon>Bacteria</taxon>
        <taxon>Pseudomonadati</taxon>
        <taxon>Pseudomonadota</taxon>
        <taxon>Gammaproteobacteria</taxon>
        <taxon>Lysobacterales</taxon>
        <taxon>Lysobacteraceae</taxon>
        <taxon>Xanthomonas</taxon>
    </lineage>
</organism>